<dbReference type="GO" id="GO:0016020">
    <property type="term" value="C:membrane"/>
    <property type="evidence" value="ECO:0007669"/>
    <property type="project" value="UniProtKB-SubCell"/>
</dbReference>
<reference evidence="8 9" key="1">
    <citation type="journal article" date="2011" name="Proc. Natl. Acad. Sci. U.S.A.">
        <title>Evolutionary erosion of yeast sex chromosomes by mating-type switching accidents.</title>
        <authorList>
            <person name="Gordon J.L."/>
            <person name="Armisen D."/>
            <person name="Proux-Wera E."/>
            <person name="Oheigeartaigh S.S."/>
            <person name="Byrne K.P."/>
            <person name="Wolfe K.H."/>
        </authorList>
    </citation>
    <scope>NUCLEOTIDE SEQUENCE [LARGE SCALE GENOMIC DNA]</scope>
    <source>
        <strain evidence="9">ATCC 22294 / BCRC 22015 / CBS 2517 / CECT 1963 / NBRC 1671 / NRRL Y-8276</strain>
    </source>
</reference>
<evidence type="ECO:0000256" key="1">
    <source>
        <dbReference type="ARBA" id="ARBA00004141"/>
    </source>
</evidence>
<protein>
    <submittedName>
        <fullName evidence="8">Uncharacterized protein</fullName>
    </submittedName>
</protein>
<dbReference type="HOGENOM" id="CLU_425897_0_0_1"/>
<dbReference type="Proteomes" id="UP000005220">
    <property type="component" value="Chromosome 3"/>
</dbReference>
<dbReference type="GeneID" id="13885373"/>
<dbReference type="EMBL" id="HE650823">
    <property type="protein sequence ID" value="CCF57455.1"/>
    <property type="molecule type" value="Genomic_DNA"/>
</dbReference>
<accession>H2ASV5</accession>
<dbReference type="PANTHER" id="PTHR21355">
    <property type="entry name" value="G-PROTEIN COUPLED RECEPTOR-ASSOCIATED PROTEIN LMBRD2"/>
    <property type="match status" value="1"/>
</dbReference>
<evidence type="ECO:0000256" key="7">
    <source>
        <dbReference type="SAM" id="SignalP"/>
    </source>
</evidence>
<dbReference type="Pfam" id="PF04791">
    <property type="entry name" value="LMBR1"/>
    <property type="match status" value="1"/>
</dbReference>
<dbReference type="OrthoDB" id="203099at2759"/>
<feature type="chain" id="PRO_5003559631" evidence="7">
    <location>
        <begin position="17"/>
        <end position="594"/>
    </location>
</feature>
<keyword evidence="9" id="KW-1185">Reference proteome</keyword>
<keyword evidence="5 6" id="KW-0472">Membrane</keyword>
<gene>
    <name evidence="8" type="primary">KAFR0C04640</name>
    <name evidence="8" type="ORF">KAFR_0C04640</name>
</gene>
<feature type="transmembrane region" description="Helical" evidence="6">
    <location>
        <begin position="144"/>
        <end position="163"/>
    </location>
</feature>
<feature type="transmembrane region" description="Helical" evidence="6">
    <location>
        <begin position="175"/>
        <end position="199"/>
    </location>
</feature>
<dbReference type="InParanoid" id="H2ASV5"/>
<evidence type="ECO:0000313" key="8">
    <source>
        <dbReference type="EMBL" id="CCF57455.1"/>
    </source>
</evidence>
<keyword evidence="4 6" id="KW-1133">Transmembrane helix</keyword>
<feature type="transmembrane region" description="Helical" evidence="6">
    <location>
        <begin position="338"/>
        <end position="361"/>
    </location>
</feature>
<dbReference type="PANTHER" id="PTHR21355:SF0">
    <property type="entry name" value="G-PROTEIN COUPLED RECEPTOR-ASSOCIATED PROTEIN LMBRD2"/>
    <property type="match status" value="1"/>
</dbReference>
<feature type="transmembrane region" description="Helical" evidence="6">
    <location>
        <begin position="461"/>
        <end position="484"/>
    </location>
</feature>
<sequence>MFWLVLFGCVFTVCTSVLTTDRYFSFKMHKNTFPFVLLILTLNMMLLLGTDFLLPFDVFQASAVGSNGHTNKPLNETTVQELSHLRKRSNNVRFFEIIWPLIYWLQFAFCWFLIPVGISYISLKYALPRDDRRERFIKSILQNVKFYSLCLLGIIIGSLYLIMSTGHNLLEFKSLIITLSHLYSLSYTLILLSTGLIILPRDLINSVKVPSAISNNKLFVVLSKTNDDVNDSQLNLVDNADLILSSNELNNGDVTFNQLLNECKIEIESKLDDLKISTANRVSTELPKPITNLRKLNSTYNKFINHYYNYIYYQNHSNSIIHTLAQTQSNSINNLKKIAVFIIGLIATILSFLIIICEILPKKMNFLDKWLFHNGDNYYNFLIIFTILSYNTISSLYAMSKFKFNNFHLISNGNSNPSNVFYYSLYSSRLLFPLCFNLITLLPNNQKRSTFQIILFDRLNVIPLVKFLNNYLPMIFMVLIPLSYRFDLKQKILLNILGEEFYYQFFGMMLYDPLNEPTSTNAEPAVDAVTEGRYNMNEDYEYSLQDGKYLFERASTQFNLNVPGKNIPLNETPLNIYNDANPSRNTSTNNLTYL</sequence>
<dbReference type="STRING" id="1071382.H2ASV5"/>
<comment type="subcellular location">
    <subcellularLocation>
        <location evidence="1">Membrane</location>
        <topology evidence="1">Multi-pass membrane protein</topology>
    </subcellularLocation>
</comment>
<evidence type="ECO:0000256" key="6">
    <source>
        <dbReference type="SAM" id="Phobius"/>
    </source>
</evidence>
<feature type="transmembrane region" description="Helical" evidence="6">
    <location>
        <begin position="381"/>
        <end position="399"/>
    </location>
</feature>
<dbReference type="InterPro" id="IPR051584">
    <property type="entry name" value="GPCR-associated_LMBR1"/>
</dbReference>
<keyword evidence="3 6" id="KW-0812">Transmembrane</keyword>
<feature type="signal peptide" evidence="7">
    <location>
        <begin position="1"/>
        <end position="16"/>
    </location>
</feature>
<evidence type="ECO:0000256" key="4">
    <source>
        <dbReference type="ARBA" id="ARBA00022989"/>
    </source>
</evidence>
<evidence type="ECO:0000313" key="9">
    <source>
        <dbReference type="Proteomes" id="UP000005220"/>
    </source>
</evidence>
<comment type="similarity">
    <text evidence="2">Belongs to the LIMR family.</text>
</comment>
<feature type="transmembrane region" description="Helical" evidence="6">
    <location>
        <begin position="420"/>
        <end position="441"/>
    </location>
</feature>
<evidence type="ECO:0000256" key="2">
    <source>
        <dbReference type="ARBA" id="ARBA00010487"/>
    </source>
</evidence>
<evidence type="ECO:0000256" key="5">
    <source>
        <dbReference type="ARBA" id="ARBA00023136"/>
    </source>
</evidence>
<evidence type="ECO:0000256" key="3">
    <source>
        <dbReference type="ARBA" id="ARBA00022692"/>
    </source>
</evidence>
<dbReference type="eggNOG" id="KOG2296">
    <property type="taxonomic scope" value="Eukaryota"/>
</dbReference>
<feature type="transmembrane region" description="Helical" evidence="6">
    <location>
        <begin position="101"/>
        <end position="123"/>
    </location>
</feature>
<dbReference type="InterPro" id="IPR006876">
    <property type="entry name" value="LMBR1-like_membr_prot"/>
</dbReference>
<name>H2ASV5_KAZAF</name>
<dbReference type="AlphaFoldDB" id="H2ASV5"/>
<dbReference type="RefSeq" id="XP_003956590.1">
    <property type="nucleotide sequence ID" value="XM_003956541.1"/>
</dbReference>
<proteinExistence type="inferred from homology"/>
<keyword evidence="7" id="KW-0732">Signal</keyword>
<dbReference type="KEGG" id="kaf:KAFR_0C04640"/>
<organism evidence="8 9">
    <name type="scientific">Kazachstania africana (strain ATCC 22294 / BCRC 22015 / CBS 2517 / CECT 1963 / NBRC 1671 / NRRL Y-8276)</name>
    <name type="common">Yeast</name>
    <name type="synonym">Kluyveromyces africanus</name>
    <dbReference type="NCBI Taxonomy" id="1071382"/>
    <lineage>
        <taxon>Eukaryota</taxon>
        <taxon>Fungi</taxon>
        <taxon>Dikarya</taxon>
        <taxon>Ascomycota</taxon>
        <taxon>Saccharomycotina</taxon>
        <taxon>Saccharomycetes</taxon>
        <taxon>Saccharomycetales</taxon>
        <taxon>Saccharomycetaceae</taxon>
        <taxon>Kazachstania</taxon>
    </lineage>
</organism>